<evidence type="ECO:0000313" key="5">
    <source>
        <dbReference type="EMBL" id="EGG24549.1"/>
    </source>
</evidence>
<feature type="transmembrane region" description="Helical" evidence="4">
    <location>
        <begin position="28"/>
        <end position="49"/>
    </location>
</feature>
<feature type="compositionally biased region" description="Gly residues" evidence="3">
    <location>
        <begin position="737"/>
        <end position="750"/>
    </location>
</feature>
<organism evidence="5 6">
    <name type="scientific">Cavenderia fasciculata</name>
    <name type="common">Slime mold</name>
    <name type="synonym">Dictyostelium fasciculatum</name>
    <dbReference type="NCBI Taxonomy" id="261658"/>
    <lineage>
        <taxon>Eukaryota</taxon>
        <taxon>Amoebozoa</taxon>
        <taxon>Evosea</taxon>
        <taxon>Eumycetozoa</taxon>
        <taxon>Dictyostelia</taxon>
        <taxon>Acytosteliales</taxon>
        <taxon>Cavenderiaceae</taxon>
        <taxon>Cavenderia</taxon>
    </lineage>
</organism>
<dbReference type="KEGG" id="dfa:DFA_02792"/>
<evidence type="ECO:0000313" key="6">
    <source>
        <dbReference type="Proteomes" id="UP000007797"/>
    </source>
</evidence>
<comment type="similarity">
    <text evidence="1">Belongs to the DNase II family.</text>
</comment>
<keyword evidence="4" id="KW-0472">Membrane</keyword>
<keyword evidence="4" id="KW-0812">Transmembrane</keyword>
<reference evidence="6" key="1">
    <citation type="journal article" date="2011" name="Genome Res.">
        <title>Phylogeny-wide analysis of social amoeba genomes highlights ancient origins for complex intercellular communication.</title>
        <authorList>
            <person name="Heidel A.J."/>
            <person name="Lawal H.M."/>
            <person name="Felder M."/>
            <person name="Schilde C."/>
            <person name="Helps N.R."/>
            <person name="Tunggal B."/>
            <person name="Rivero F."/>
            <person name="John U."/>
            <person name="Schleicher M."/>
            <person name="Eichinger L."/>
            <person name="Platzer M."/>
            <person name="Noegel A.A."/>
            <person name="Schaap P."/>
            <person name="Gloeckner G."/>
        </authorList>
    </citation>
    <scope>NUCLEOTIDE SEQUENCE [LARGE SCALE GENOMIC DNA]</scope>
    <source>
        <strain evidence="6">SH3</strain>
    </source>
</reference>
<dbReference type="RefSeq" id="XP_004362400.1">
    <property type="nucleotide sequence ID" value="XM_004362343.1"/>
</dbReference>
<feature type="region of interest" description="Disordered" evidence="3">
    <location>
        <begin position="244"/>
        <end position="276"/>
    </location>
</feature>
<dbReference type="AlphaFoldDB" id="F4PIB5"/>
<dbReference type="OrthoDB" id="10261598at2759"/>
<evidence type="ECO:0000256" key="2">
    <source>
        <dbReference type="ARBA" id="ARBA00022801"/>
    </source>
</evidence>
<keyword evidence="2" id="KW-0378">Hydrolase</keyword>
<dbReference type="GO" id="GO:0004531">
    <property type="term" value="F:deoxyribonuclease II activity"/>
    <property type="evidence" value="ECO:0007669"/>
    <property type="project" value="InterPro"/>
</dbReference>
<proteinExistence type="inferred from homology"/>
<dbReference type="EMBL" id="GL883006">
    <property type="protein sequence ID" value="EGG24549.1"/>
    <property type="molecule type" value="Genomic_DNA"/>
</dbReference>
<name>F4PIB5_CACFS</name>
<dbReference type="PANTHER" id="PTHR10858">
    <property type="entry name" value="DEOXYRIBONUCLEASE II"/>
    <property type="match status" value="1"/>
</dbReference>
<feature type="compositionally biased region" description="Acidic residues" evidence="3">
    <location>
        <begin position="252"/>
        <end position="268"/>
    </location>
</feature>
<keyword evidence="4" id="KW-1133">Transmembrane helix</keyword>
<dbReference type="GeneID" id="14877381"/>
<feature type="region of interest" description="Disordered" evidence="3">
    <location>
        <begin position="687"/>
        <end position="800"/>
    </location>
</feature>
<dbReference type="Proteomes" id="UP000007797">
    <property type="component" value="Unassembled WGS sequence"/>
</dbReference>
<protein>
    <submittedName>
        <fullName evidence="5">Uncharacterized protein</fullName>
    </submittedName>
</protein>
<evidence type="ECO:0000256" key="1">
    <source>
        <dbReference type="ARBA" id="ARBA00007527"/>
    </source>
</evidence>
<evidence type="ECO:0000256" key="4">
    <source>
        <dbReference type="SAM" id="Phobius"/>
    </source>
</evidence>
<dbReference type="PANTHER" id="PTHR10858:SF23">
    <property type="entry name" value="DEOXYRIBONUCLEASE II"/>
    <property type="match status" value="1"/>
</dbReference>
<dbReference type="InterPro" id="IPR004947">
    <property type="entry name" value="DNase_II"/>
</dbReference>
<evidence type="ECO:0000256" key="3">
    <source>
        <dbReference type="SAM" id="MobiDB-lite"/>
    </source>
</evidence>
<feature type="compositionally biased region" description="Low complexity" evidence="3">
    <location>
        <begin position="689"/>
        <end position="698"/>
    </location>
</feature>
<accession>F4PIB5</accession>
<keyword evidence="6" id="KW-1185">Reference proteome</keyword>
<sequence>MIRRVVVIYMICLSPSYLHNNDVLNKSIYSYVIGMMITVLLLINHITIVDSIKCLQDQRIFTQTDDEGDDDPVEVDWWFAIKIRGTSDAYLYYDSTMDETEFSTGYFLRSDKSALGATMDQISSTQHYYVAFNDQPAKTMGDAFKINTHEKGIIAWDKEGGDGFYLMHTMPQFPNTYFSPLDGNPSHMYWQDSFSEGPRKSDSYAKSFPSMGWENNFFHNNLMSLTDLYEDCYREYHQTAAQKKASDKYNYGEDDSVEEDTSDSEDSADTLRHEKERAKKQQLCKLDISPFLVEGFPKKKHSLDLSHLIGGDTNPFAKLLDENVPAQHMFCLTLPDANELDPEAWTCLDEGEDPPSSVDDSDLDPPSMIQLFLQSLARGSTNGLSTTHKNVDDATEQYLLPQANQHAADYYKRCIQLNDKHYYFVVSSKSRQSDGSLGSKFSDIWGVLEEPGCDQTQIANRPCLNDNEQMWISTWRGSGDVDATVPDRPGDHLNMATFKAVVDMGGHEQSIYWGSTDVSVSGVKTTGDSTGGFSDHSKIGYLQNEGEHWDICLSGGNLHVYNKKTTKYTGSNAFLVCFKSIELSVAFDNLNVGANNNAVTRTKLWEHSQYYVLCSKSLNANIQAVHDYLRRDDRALLDDTHYDNNRLKANPPKRNLAAFGDRVNLFMPVTLLNMILEADDKKVEVILPSSSSSSSSSEDGGGGGGGGDDDEMEEEKSDSDSEGKKKKKKSSSSSSGSGSGSSGSSSGSGSGDEEFESEDSSSSSTDGTIIYFGGGGGAAKRKPPPTLLDKKEPPKKKQKKSLISWIFAIAKIN</sequence>
<feature type="compositionally biased region" description="Acidic residues" evidence="3">
    <location>
        <begin position="707"/>
        <end position="717"/>
    </location>
</feature>
<gene>
    <name evidence="5" type="ORF">DFA_02792</name>
</gene>
<dbReference type="Pfam" id="PF03265">
    <property type="entry name" value="DNase_II"/>
    <property type="match status" value="1"/>
</dbReference>